<sequence>KKQSLDDSQIFLVLVIRTDFEKIAYPFPLDKIEYDMKNPQIKYLFEQYQQTRLQSSDPQDCSNCRMLEEKLQATIQMVNVELAEKEEAIQA</sequence>
<accession>A0A146KHS1</accession>
<organism evidence="1">
    <name type="scientific">Trepomonas sp. PC1</name>
    <dbReference type="NCBI Taxonomy" id="1076344"/>
    <lineage>
        <taxon>Eukaryota</taxon>
        <taxon>Metamonada</taxon>
        <taxon>Diplomonadida</taxon>
        <taxon>Hexamitidae</taxon>
        <taxon>Hexamitinae</taxon>
        <taxon>Trepomonas</taxon>
    </lineage>
</organism>
<name>A0A146KHS1_9EUKA</name>
<protein>
    <submittedName>
        <fullName evidence="1">Uncharacterized protein</fullName>
    </submittedName>
</protein>
<dbReference type="AlphaFoldDB" id="A0A146KHS1"/>
<proteinExistence type="predicted"/>
<gene>
    <name evidence="1" type="ORF">TPC1_11945</name>
</gene>
<feature type="non-terminal residue" evidence="1">
    <location>
        <position position="1"/>
    </location>
</feature>
<evidence type="ECO:0000313" key="1">
    <source>
        <dbReference type="EMBL" id="JAP95155.1"/>
    </source>
</evidence>
<reference evidence="1" key="1">
    <citation type="submission" date="2015-07" db="EMBL/GenBank/DDBJ databases">
        <title>Adaptation to a free-living lifestyle via gene acquisitions in the diplomonad Trepomonas sp. PC1.</title>
        <authorList>
            <person name="Xu F."/>
            <person name="Jerlstrom-Hultqvist J."/>
            <person name="Kolisko M."/>
            <person name="Simpson A.G.B."/>
            <person name="Roger A.J."/>
            <person name="Svard S.G."/>
            <person name="Andersson J.O."/>
        </authorList>
    </citation>
    <scope>NUCLEOTIDE SEQUENCE</scope>
    <source>
        <strain evidence="1">PC1</strain>
    </source>
</reference>
<feature type="non-terminal residue" evidence="1">
    <location>
        <position position="91"/>
    </location>
</feature>
<dbReference type="EMBL" id="GDID01001451">
    <property type="protein sequence ID" value="JAP95155.1"/>
    <property type="molecule type" value="Transcribed_RNA"/>
</dbReference>